<dbReference type="InterPro" id="IPR032308">
    <property type="entry name" value="TDBD"/>
</dbReference>
<dbReference type="Pfam" id="PF16135">
    <property type="entry name" value="TDBD"/>
    <property type="match status" value="1"/>
</dbReference>
<dbReference type="Pfam" id="PF00628">
    <property type="entry name" value="PHD"/>
    <property type="match status" value="1"/>
</dbReference>
<name>A0AAV8E136_9POAL</name>
<dbReference type="CDD" id="cd15532">
    <property type="entry name" value="PHD2_CHD_II"/>
    <property type="match status" value="1"/>
</dbReference>
<evidence type="ECO:0000259" key="8">
    <source>
        <dbReference type="PROSITE" id="PS50016"/>
    </source>
</evidence>
<feature type="compositionally biased region" description="Basic residues" evidence="7">
    <location>
        <begin position="697"/>
        <end position="710"/>
    </location>
</feature>
<evidence type="ECO:0000256" key="4">
    <source>
        <dbReference type="ARBA" id="ARBA00022833"/>
    </source>
</evidence>
<organism evidence="10 11">
    <name type="scientific">Rhynchospora pubera</name>
    <dbReference type="NCBI Taxonomy" id="906938"/>
    <lineage>
        <taxon>Eukaryota</taxon>
        <taxon>Viridiplantae</taxon>
        <taxon>Streptophyta</taxon>
        <taxon>Embryophyta</taxon>
        <taxon>Tracheophyta</taxon>
        <taxon>Spermatophyta</taxon>
        <taxon>Magnoliopsida</taxon>
        <taxon>Liliopsida</taxon>
        <taxon>Poales</taxon>
        <taxon>Cyperaceae</taxon>
        <taxon>Cyperoideae</taxon>
        <taxon>Rhynchosporeae</taxon>
        <taxon>Rhynchospora</taxon>
    </lineage>
</organism>
<dbReference type="CDD" id="cd15489">
    <property type="entry name" value="PHD_SF"/>
    <property type="match status" value="1"/>
</dbReference>
<dbReference type="PROSITE" id="PS51186">
    <property type="entry name" value="GNAT"/>
    <property type="match status" value="1"/>
</dbReference>
<feature type="domain" description="N-acetyltransferase" evidence="9">
    <location>
        <begin position="990"/>
        <end position="1146"/>
    </location>
</feature>
<feature type="compositionally biased region" description="Polar residues" evidence="7">
    <location>
        <begin position="685"/>
        <end position="696"/>
    </location>
</feature>
<keyword evidence="11" id="KW-1185">Reference proteome</keyword>
<dbReference type="SUPFAM" id="SSF57903">
    <property type="entry name" value="FYVE/PHD zinc finger"/>
    <property type="match status" value="1"/>
</dbReference>
<evidence type="ECO:0000259" key="9">
    <source>
        <dbReference type="PROSITE" id="PS51186"/>
    </source>
</evidence>
<dbReference type="SUPFAM" id="SSF55729">
    <property type="entry name" value="Acyl-CoA N-acyltransferases (Nat)"/>
    <property type="match status" value="1"/>
</dbReference>
<keyword evidence="4" id="KW-0862">Zinc</keyword>
<dbReference type="PANTHER" id="PTHR46508">
    <property type="entry name" value="PHD FINGER FAMILY PROTEIN"/>
    <property type="match status" value="1"/>
</dbReference>
<dbReference type="Proteomes" id="UP001140206">
    <property type="component" value="Chromosome 3"/>
</dbReference>
<keyword evidence="2" id="KW-0479">Metal-binding</keyword>
<dbReference type="InterPro" id="IPR056511">
    <property type="entry name" value="IDM1_C"/>
</dbReference>
<evidence type="ECO:0000256" key="1">
    <source>
        <dbReference type="ARBA" id="ARBA00004123"/>
    </source>
</evidence>
<comment type="caution">
    <text evidence="10">The sequence shown here is derived from an EMBL/GenBank/DDBJ whole genome shotgun (WGS) entry which is preliminary data.</text>
</comment>
<feature type="compositionally biased region" description="Low complexity" evidence="7">
    <location>
        <begin position="620"/>
        <end position="629"/>
    </location>
</feature>
<evidence type="ECO:0000313" key="10">
    <source>
        <dbReference type="EMBL" id="KAJ4772527.1"/>
    </source>
</evidence>
<comment type="subcellular location">
    <subcellularLocation>
        <location evidence="1">Nucleus</location>
    </subcellularLocation>
</comment>
<keyword evidence="3 6" id="KW-0863">Zinc-finger</keyword>
<dbReference type="CDD" id="cd04301">
    <property type="entry name" value="NAT_SF"/>
    <property type="match status" value="1"/>
</dbReference>
<feature type="region of interest" description="Disordered" evidence="7">
    <location>
        <begin position="1188"/>
        <end position="1235"/>
    </location>
</feature>
<protein>
    <submittedName>
        <fullName evidence="10">Acyl-CoA N-acyltransferase with RING/FYVE/PHD-type zinc finger protein</fullName>
    </submittedName>
</protein>
<reference evidence="10" key="1">
    <citation type="submission" date="2022-08" db="EMBL/GenBank/DDBJ databases">
        <authorList>
            <person name="Marques A."/>
        </authorList>
    </citation>
    <scope>NUCLEOTIDE SEQUENCE</scope>
    <source>
        <strain evidence="10">RhyPub2mFocal</strain>
        <tissue evidence="10">Leaves</tissue>
    </source>
</reference>
<dbReference type="GO" id="GO:0005634">
    <property type="term" value="C:nucleus"/>
    <property type="evidence" value="ECO:0007669"/>
    <property type="project" value="UniProtKB-SubCell"/>
</dbReference>
<dbReference type="PANTHER" id="PTHR46508:SF2">
    <property type="entry name" value="INCREASED DNA METHYLATION 1"/>
    <property type="match status" value="1"/>
</dbReference>
<dbReference type="GO" id="GO:0016747">
    <property type="term" value="F:acyltransferase activity, transferring groups other than amino-acyl groups"/>
    <property type="evidence" value="ECO:0007669"/>
    <property type="project" value="InterPro"/>
</dbReference>
<evidence type="ECO:0000256" key="3">
    <source>
        <dbReference type="ARBA" id="ARBA00022771"/>
    </source>
</evidence>
<accession>A0AAV8E136</accession>
<dbReference type="EMBL" id="JAMFTS010000003">
    <property type="protein sequence ID" value="KAJ4772527.1"/>
    <property type="molecule type" value="Genomic_DNA"/>
</dbReference>
<dbReference type="AlphaFoldDB" id="A0AAV8E136"/>
<proteinExistence type="predicted"/>
<evidence type="ECO:0000256" key="5">
    <source>
        <dbReference type="ARBA" id="ARBA00023242"/>
    </source>
</evidence>
<feature type="region of interest" description="Disordered" evidence="7">
    <location>
        <begin position="620"/>
        <end position="662"/>
    </location>
</feature>
<dbReference type="GO" id="GO:0008270">
    <property type="term" value="F:zinc ion binding"/>
    <property type="evidence" value="ECO:0007669"/>
    <property type="project" value="UniProtKB-KW"/>
</dbReference>
<evidence type="ECO:0000256" key="2">
    <source>
        <dbReference type="ARBA" id="ARBA00022723"/>
    </source>
</evidence>
<dbReference type="PROSITE" id="PS50016">
    <property type="entry name" value="ZF_PHD_2"/>
    <property type="match status" value="1"/>
</dbReference>
<evidence type="ECO:0000256" key="7">
    <source>
        <dbReference type="SAM" id="MobiDB-lite"/>
    </source>
</evidence>
<keyword evidence="5" id="KW-0539">Nucleus</keyword>
<dbReference type="SMART" id="SM00249">
    <property type="entry name" value="PHD"/>
    <property type="match status" value="1"/>
</dbReference>
<feature type="region of interest" description="Disordered" evidence="7">
    <location>
        <begin position="245"/>
        <end position="267"/>
    </location>
</feature>
<dbReference type="InterPro" id="IPR019787">
    <property type="entry name" value="Znf_PHD-finger"/>
</dbReference>
<sequence>MPEGDRSMLPRNFTDLEIMRMMFGEEFLCAATSDEIDGSKEESDIFKDVFFGNEVGTNSYSGNGFEIVSATALYSQELDARNNVILGNQNEEPTVSLLQNDISEPNPSEKDLLGFQNEDPVKPDLSEIDPEIDKGIAYNSNSDAQNENFSGNSSMLEFNADMHPLAPDPNMGPSEVDLYVTMGGNLSTTNGDFIDTDPLEFDQDMTLHTQSAEDPLYGNMDEENDKSIGSGPLDYDLDMDNEVQEQFCGGSGENPATGREPKSLSKDLSDQLRAHANRLLTEAGWQIDPRKRSDRAKLAAYYKYPPNELIFTTFSRAWRTCGEILQSYLGGTQLPLPQGEESPKEWSDVSTFWVDLAETFSRLEQRPWGPVVGLSLFDRWRSLDPFIAVVCVDKKVHVLRNRGTLRVVGSETVVVSEGRRKKGVIREENAGFGDPYEDSAGDGIKSKGRRVKRKKCSCGDNGSCQEMADACLVACKYSCSVVDGGELEGVENSPDVGNLDYELLRSPLEAKLVNNSIKKARKRSKRISEIDIPGINGETSDIKPLKKPRTYETKPKARRWSKIELPENYFPENHLTENILYGNHFTDDHLPENHLQETSFDMESGLTKSVPDSIVISNSSSNIIESPQIDSSNFTPPKRKRGPKPKKQAGPKPKNGRKRPRGFHIYDDDLLITAIIKNKDFNSSGKFTSGKASQQTTKRKYKMQRLRRTPKRKFQLALRNKGGNKSKKNSSGFDSRRLILARKTVLSWLIATGGILLNEVVQYRNVKNSDVLKEGWVTLDGILCNCCARVMSLSEFKAHAGPRCQRSGNLFLQSGKSFTLCQLEAWSAEYRLRRGADRASGSGSGSDKEDQNDDTCALCGDGGELLCCDRCPSTYHPSCLPSQEELPEGSWYCWHCICQSCGNAIGGKADMSTSCDLKCLQCGDSYHDTCIGGITCDGEMGPNAWFCGMSCQEIYQWLRSHVGVANFFDDGLSWTLLRCNHEEQKVHSAQRIALMAECNTKLAVALTLMEECFVPMVDPRTGIDMIPHVLYNRGSNFARLDYKGFYTVVLEKGDDIVSVASLRIHGNRVAEMPLVATNTEYRRQGLCRRLVDTIERMLKSFRVKLLVLSAIPDLVETWVTGFGFKPIEENEKKLLNNITLMLFPGASILTKSLLDTESEKSGRKKDLYEKELNASVEETNYHNFAELSDNLNSRSSPSHNGKIDLGTNPDVKPMNLEATGPVDHQVMNLENSTEN</sequence>
<dbReference type="Gene3D" id="3.40.630.30">
    <property type="match status" value="1"/>
</dbReference>
<dbReference type="Pfam" id="PF23209">
    <property type="entry name" value="IDM1_C"/>
    <property type="match status" value="1"/>
</dbReference>
<dbReference type="InterPro" id="IPR001965">
    <property type="entry name" value="Znf_PHD"/>
</dbReference>
<evidence type="ECO:0000256" key="6">
    <source>
        <dbReference type="PROSITE-ProRule" id="PRU00146"/>
    </source>
</evidence>
<feature type="region of interest" description="Disordered" evidence="7">
    <location>
        <begin position="685"/>
        <end position="710"/>
    </location>
</feature>
<dbReference type="InterPro" id="IPR016181">
    <property type="entry name" value="Acyl_CoA_acyltransferase"/>
</dbReference>
<dbReference type="Gene3D" id="3.30.40.10">
    <property type="entry name" value="Zinc/RING finger domain, C3HC4 (zinc finger)"/>
    <property type="match status" value="1"/>
</dbReference>
<dbReference type="InterPro" id="IPR000182">
    <property type="entry name" value="GNAT_dom"/>
</dbReference>
<evidence type="ECO:0000313" key="11">
    <source>
        <dbReference type="Proteomes" id="UP001140206"/>
    </source>
</evidence>
<gene>
    <name evidence="10" type="ORF">LUZ62_056784</name>
</gene>
<dbReference type="InterPro" id="IPR013083">
    <property type="entry name" value="Znf_RING/FYVE/PHD"/>
</dbReference>
<feature type="compositionally biased region" description="Basic residues" evidence="7">
    <location>
        <begin position="637"/>
        <end position="662"/>
    </location>
</feature>
<dbReference type="InterPro" id="IPR011011">
    <property type="entry name" value="Znf_FYVE_PHD"/>
</dbReference>
<feature type="compositionally biased region" description="Polar residues" evidence="7">
    <location>
        <begin position="1189"/>
        <end position="1199"/>
    </location>
</feature>
<feature type="domain" description="PHD-type" evidence="8">
    <location>
        <begin position="853"/>
        <end position="899"/>
    </location>
</feature>